<comment type="caution">
    <text evidence="1">The sequence shown here is derived from an EMBL/GenBank/DDBJ whole genome shotgun (WGS) entry which is preliminary data.</text>
</comment>
<proteinExistence type="predicted"/>
<evidence type="ECO:0000313" key="2">
    <source>
        <dbReference type="Proteomes" id="UP001060215"/>
    </source>
</evidence>
<accession>A0ACC0GTL7</accession>
<name>A0ACC0GTL7_9ERIC</name>
<gene>
    <name evidence="1" type="ORF">LOK49_LG08G00817</name>
</gene>
<evidence type="ECO:0000313" key="1">
    <source>
        <dbReference type="EMBL" id="KAI8004578.1"/>
    </source>
</evidence>
<organism evidence="1 2">
    <name type="scientific">Camellia lanceoleosa</name>
    <dbReference type="NCBI Taxonomy" id="1840588"/>
    <lineage>
        <taxon>Eukaryota</taxon>
        <taxon>Viridiplantae</taxon>
        <taxon>Streptophyta</taxon>
        <taxon>Embryophyta</taxon>
        <taxon>Tracheophyta</taxon>
        <taxon>Spermatophyta</taxon>
        <taxon>Magnoliopsida</taxon>
        <taxon>eudicotyledons</taxon>
        <taxon>Gunneridae</taxon>
        <taxon>Pentapetalae</taxon>
        <taxon>asterids</taxon>
        <taxon>Ericales</taxon>
        <taxon>Theaceae</taxon>
        <taxon>Camellia</taxon>
    </lineage>
</organism>
<sequence>METFSLTPKGLDCVDLEEGFGENVDVSHLCLLGRILAPKPLNRQAVIKIVQGAWRPWAKVIISPWPKNTFLFQFDDVEDRRRVLFEAPWSVMGHLLVFQPLSVGKSSVEMEFQWCPFWVQVHGIPVAKMTRQN</sequence>
<dbReference type="Proteomes" id="UP001060215">
    <property type="component" value="Chromosome 9"/>
</dbReference>
<protein>
    <submittedName>
        <fullName evidence="1">Uncharacterized protein</fullName>
    </submittedName>
</protein>
<dbReference type="EMBL" id="CM045766">
    <property type="protein sequence ID" value="KAI8004578.1"/>
    <property type="molecule type" value="Genomic_DNA"/>
</dbReference>
<reference evidence="1 2" key="1">
    <citation type="journal article" date="2022" name="Plant J.">
        <title>Chromosome-level genome of Camellia lanceoleosa provides a valuable resource for understanding genome evolution and self-incompatibility.</title>
        <authorList>
            <person name="Gong W."/>
            <person name="Xiao S."/>
            <person name="Wang L."/>
            <person name="Liao Z."/>
            <person name="Chang Y."/>
            <person name="Mo W."/>
            <person name="Hu G."/>
            <person name="Li W."/>
            <person name="Zhao G."/>
            <person name="Zhu H."/>
            <person name="Hu X."/>
            <person name="Ji K."/>
            <person name="Xiang X."/>
            <person name="Song Q."/>
            <person name="Yuan D."/>
            <person name="Jin S."/>
            <person name="Zhang L."/>
        </authorList>
    </citation>
    <scope>NUCLEOTIDE SEQUENCE [LARGE SCALE GENOMIC DNA]</scope>
    <source>
        <strain evidence="1">SQ_2022a</strain>
    </source>
</reference>
<keyword evidence="2" id="KW-1185">Reference proteome</keyword>